<accession>A0A674A894</accession>
<feature type="signal peptide" evidence="1">
    <location>
        <begin position="1"/>
        <end position="17"/>
    </location>
</feature>
<evidence type="ECO:0000256" key="1">
    <source>
        <dbReference type="SAM" id="SignalP"/>
    </source>
</evidence>
<dbReference type="Proteomes" id="UP000472277">
    <property type="component" value="Chromosome 38"/>
</dbReference>
<dbReference type="InterPro" id="IPR007110">
    <property type="entry name" value="Ig-like_dom"/>
</dbReference>
<dbReference type="InterPro" id="IPR003599">
    <property type="entry name" value="Ig_sub"/>
</dbReference>
<dbReference type="SUPFAM" id="SSF48726">
    <property type="entry name" value="Immunoglobulin"/>
    <property type="match status" value="2"/>
</dbReference>
<dbReference type="Gene3D" id="2.60.40.10">
    <property type="entry name" value="Immunoglobulins"/>
    <property type="match status" value="2"/>
</dbReference>
<name>A0A674A894_SALTR</name>
<feature type="chain" id="PRO_5025532203" evidence="1">
    <location>
        <begin position="18"/>
        <end position="225"/>
    </location>
</feature>
<dbReference type="Ensembl" id="ENSSTUT00000058199.1">
    <property type="protein sequence ID" value="ENSSTUP00000055634.1"/>
    <property type="gene ID" value="ENSSTUG00000023610.1"/>
</dbReference>
<dbReference type="InterPro" id="IPR036179">
    <property type="entry name" value="Ig-like_dom_sf"/>
</dbReference>
<dbReference type="PANTHER" id="PTHR13771:SF9">
    <property type="entry name" value="INTERCELLULAR ADHESION MOLECULE 5"/>
    <property type="match status" value="1"/>
</dbReference>
<dbReference type="InterPro" id="IPR047012">
    <property type="entry name" value="ICAM_VCAM"/>
</dbReference>
<dbReference type="PROSITE" id="PS50835">
    <property type="entry name" value="IG_LIKE"/>
    <property type="match status" value="1"/>
</dbReference>
<dbReference type="PANTHER" id="PTHR13771">
    <property type="entry name" value="INTERCELLULAR ADHESION MOLECULE"/>
    <property type="match status" value="1"/>
</dbReference>
<dbReference type="AlphaFoldDB" id="A0A674A894"/>
<dbReference type="InterPro" id="IPR013783">
    <property type="entry name" value="Ig-like_fold"/>
</dbReference>
<dbReference type="GeneTree" id="ENSGT00940000159005"/>
<organism evidence="3 4">
    <name type="scientific">Salmo trutta</name>
    <name type="common">Brown trout</name>
    <dbReference type="NCBI Taxonomy" id="8032"/>
    <lineage>
        <taxon>Eukaryota</taxon>
        <taxon>Metazoa</taxon>
        <taxon>Chordata</taxon>
        <taxon>Craniata</taxon>
        <taxon>Vertebrata</taxon>
        <taxon>Euteleostomi</taxon>
        <taxon>Actinopterygii</taxon>
        <taxon>Neopterygii</taxon>
        <taxon>Teleostei</taxon>
        <taxon>Protacanthopterygii</taxon>
        <taxon>Salmoniformes</taxon>
        <taxon>Salmonidae</taxon>
        <taxon>Salmoninae</taxon>
        <taxon>Salmo</taxon>
    </lineage>
</organism>
<evidence type="ECO:0000313" key="4">
    <source>
        <dbReference type="Proteomes" id="UP000472277"/>
    </source>
</evidence>
<dbReference type="GO" id="GO:0005178">
    <property type="term" value="F:integrin binding"/>
    <property type="evidence" value="ECO:0007669"/>
    <property type="project" value="InterPro"/>
</dbReference>
<evidence type="ECO:0000259" key="2">
    <source>
        <dbReference type="PROSITE" id="PS50835"/>
    </source>
</evidence>
<sequence>MHTHTLLLLLLLKPELPDRVSIRYLSHSGPVVEGHQYSLHCVVQNTAPIEHLRVTFFKVSTNGEQTVLYTQQLNNDIREPVNESFSLQFSPTSVDDRAQLCCSAMLDLGPQGPQPPPVMESECLNTTVHFAPEFSCSAKLQVREGEGLTCDVRGNPLPSVTWLRDGKMLTPPTHLSREDAGNYTLMALNRIGKANHTMEVEVLHDRAARGVFVCLCLCVCARVIN</sequence>
<keyword evidence="1" id="KW-0732">Signal</keyword>
<evidence type="ECO:0000313" key="3">
    <source>
        <dbReference type="Ensembl" id="ENSSTUP00000055634.1"/>
    </source>
</evidence>
<dbReference type="Pfam" id="PF13895">
    <property type="entry name" value="Ig_2"/>
    <property type="match status" value="1"/>
</dbReference>
<keyword evidence="4" id="KW-1185">Reference proteome</keyword>
<reference evidence="3" key="2">
    <citation type="submission" date="2025-09" db="UniProtKB">
        <authorList>
            <consortium name="Ensembl"/>
        </authorList>
    </citation>
    <scope>IDENTIFICATION</scope>
</reference>
<reference evidence="3" key="1">
    <citation type="submission" date="2025-08" db="UniProtKB">
        <authorList>
            <consortium name="Ensembl"/>
        </authorList>
    </citation>
    <scope>IDENTIFICATION</scope>
</reference>
<gene>
    <name evidence="3" type="primary">LOC115177684</name>
</gene>
<dbReference type="SMART" id="SM00409">
    <property type="entry name" value="IG"/>
    <property type="match status" value="2"/>
</dbReference>
<protein>
    <submittedName>
        <fullName evidence="3">Vascular cell adhesion protein 1-like</fullName>
    </submittedName>
</protein>
<proteinExistence type="predicted"/>
<feature type="domain" description="Ig-like" evidence="2">
    <location>
        <begin position="116"/>
        <end position="214"/>
    </location>
</feature>
<dbReference type="GO" id="GO:0007155">
    <property type="term" value="P:cell adhesion"/>
    <property type="evidence" value="ECO:0007669"/>
    <property type="project" value="InterPro"/>
</dbReference>